<dbReference type="EMBL" id="MTSE01000003">
    <property type="protein sequence ID" value="OUJ74449.1"/>
    <property type="molecule type" value="Genomic_DNA"/>
</dbReference>
<dbReference type="AlphaFoldDB" id="A0A243WHG3"/>
<name>A0A243WHG3_9BACT</name>
<sequence>MSGQGLEVFLDELATSKETVAQAASLGQVEKQDIVQITEQGHPWYAYLLIVIEVTPVGVKAYSPQLTGEESVQILAFQQFQCVGRAVITRP</sequence>
<dbReference type="Proteomes" id="UP000194873">
    <property type="component" value="Unassembled WGS sequence"/>
</dbReference>
<keyword evidence="2" id="KW-1185">Reference proteome</keyword>
<proteinExistence type="predicted"/>
<protein>
    <submittedName>
        <fullName evidence="1">Uncharacterized protein</fullName>
    </submittedName>
</protein>
<dbReference type="RefSeq" id="WP_086593245.1">
    <property type="nucleotide sequence ID" value="NZ_MTSE01000003.1"/>
</dbReference>
<gene>
    <name evidence="1" type="ORF">BXP70_06585</name>
</gene>
<comment type="caution">
    <text evidence="1">The sequence shown here is derived from an EMBL/GenBank/DDBJ whole genome shotgun (WGS) entry which is preliminary data.</text>
</comment>
<evidence type="ECO:0000313" key="1">
    <source>
        <dbReference type="EMBL" id="OUJ74449.1"/>
    </source>
</evidence>
<evidence type="ECO:0000313" key="2">
    <source>
        <dbReference type="Proteomes" id="UP000194873"/>
    </source>
</evidence>
<organism evidence="1 2">
    <name type="scientific">Hymenobacter crusticola</name>
    <dbReference type="NCBI Taxonomy" id="1770526"/>
    <lineage>
        <taxon>Bacteria</taxon>
        <taxon>Pseudomonadati</taxon>
        <taxon>Bacteroidota</taxon>
        <taxon>Cytophagia</taxon>
        <taxon>Cytophagales</taxon>
        <taxon>Hymenobacteraceae</taxon>
        <taxon>Hymenobacter</taxon>
    </lineage>
</organism>
<reference evidence="1 2" key="1">
    <citation type="submission" date="2017-01" db="EMBL/GenBank/DDBJ databases">
        <title>A new Hymenobacter.</title>
        <authorList>
            <person name="Liang Y."/>
            <person name="Feng F."/>
        </authorList>
    </citation>
    <scope>NUCLEOTIDE SEQUENCE [LARGE SCALE GENOMIC DNA]</scope>
    <source>
        <strain evidence="1">MIMBbqt21</strain>
    </source>
</reference>
<accession>A0A243WHG3</accession>